<dbReference type="EMBL" id="JBFTWV010000190">
    <property type="protein sequence ID" value="KAL2784186.1"/>
    <property type="molecule type" value="Genomic_DNA"/>
</dbReference>
<feature type="compositionally biased region" description="Polar residues" evidence="2">
    <location>
        <begin position="197"/>
        <end position="212"/>
    </location>
</feature>
<keyword evidence="1" id="KW-0175">Coiled coil</keyword>
<feature type="compositionally biased region" description="Polar residues" evidence="2">
    <location>
        <begin position="379"/>
        <end position="388"/>
    </location>
</feature>
<evidence type="ECO:0000256" key="2">
    <source>
        <dbReference type="SAM" id="MobiDB-lite"/>
    </source>
</evidence>
<evidence type="ECO:0008006" key="5">
    <source>
        <dbReference type="Google" id="ProtNLM"/>
    </source>
</evidence>
<evidence type="ECO:0000313" key="4">
    <source>
        <dbReference type="Proteomes" id="UP001610563"/>
    </source>
</evidence>
<feature type="compositionally biased region" description="Polar residues" evidence="2">
    <location>
        <begin position="250"/>
        <end position="262"/>
    </location>
</feature>
<protein>
    <recommendedName>
        <fullName evidence="5">Myb-like domain-containing protein</fullName>
    </recommendedName>
</protein>
<proteinExistence type="predicted"/>
<feature type="compositionally biased region" description="Low complexity" evidence="2">
    <location>
        <begin position="145"/>
        <end position="162"/>
    </location>
</feature>
<evidence type="ECO:0000256" key="1">
    <source>
        <dbReference type="SAM" id="Coils"/>
    </source>
</evidence>
<feature type="region of interest" description="Disordered" evidence="2">
    <location>
        <begin position="65"/>
        <end position="445"/>
    </location>
</feature>
<dbReference type="Proteomes" id="UP001610563">
    <property type="component" value="Unassembled WGS sequence"/>
</dbReference>
<organism evidence="3 4">
    <name type="scientific">Aspergillus keveii</name>
    <dbReference type="NCBI Taxonomy" id="714993"/>
    <lineage>
        <taxon>Eukaryota</taxon>
        <taxon>Fungi</taxon>
        <taxon>Dikarya</taxon>
        <taxon>Ascomycota</taxon>
        <taxon>Pezizomycotina</taxon>
        <taxon>Eurotiomycetes</taxon>
        <taxon>Eurotiomycetidae</taxon>
        <taxon>Eurotiales</taxon>
        <taxon>Aspergillaceae</taxon>
        <taxon>Aspergillus</taxon>
        <taxon>Aspergillus subgen. Nidulantes</taxon>
    </lineage>
</organism>
<comment type="caution">
    <text evidence="3">The sequence shown here is derived from an EMBL/GenBank/DDBJ whole genome shotgun (WGS) entry which is preliminary data.</text>
</comment>
<evidence type="ECO:0000313" key="3">
    <source>
        <dbReference type="EMBL" id="KAL2784186.1"/>
    </source>
</evidence>
<feature type="compositionally biased region" description="Low complexity" evidence="2">
    <location>
        <begin position="235"/>
        <end position="249"/>
    </location>
</feature>
<gene>
    <name evidence="3" type="ORF">BJX66DRAFT_344279</name>
</gene>
<accession>A0ABR4FLQ1</accession>
<feature type="compositionally biased region" description="Low complexity" evidence="2">
    <location>
        <begin position="178"/>
        <end position="195"/>
    </location>
</feature>
<feature type="coiled-coil region" evidence="1">
    <location>
        <begin position="497"/>
        <end position="531"/>
    </location>
</feature>
<name>A0ABR4FLQ1_9EURO</name>
<reference evidence="3 4" key="1">
    <citation type="submission" date="2024-07" db="EMBL/GenBank/DDBJ databases">
        <title>Section-level genome sequencing and comparative genomics of Aspergillus sections Usti and Cavernicolus.</title>
        <authorList>
            <consortium name="Lawrence Berkeley National Laboratory"/>
            <person name="Nybo J.L."/>
            <person name="Vesth T.C."/>
            <person name="Theobald S."/>
            <person name="Frisvad J.C."/>
            <person name="Larsen T.O."/>
            <person name="Kjaerboelling I."/>
            <person name="Rothschild-Mancinelli K."/>
            <person name="Lyhne E.K."/>
            <person name="Kogle M.E."/>
            <person name="Barry K."/>
            <person name="Clum A."/>
            <person name="Na H."/>
            <person name="Ledsgaard L."/>
            <person name="Lin J."/>
            <person name="Lipzen A."/>
            <person name="Kuo A."/>
            <person name="Riley R."/>
            <person name="Mondo S."/>
            <person name="Labutti K."/>
            <person name="Haridas S."/>
            <person name="Pangalinan J."/>
            <person name="Salamov A.A."/>
            <person name="Simmons B.A."/>
            <person name="Magnuson J.K."/>
            <person name="Chen J."/>
            <person name="Drula E."/>
            <person name="Henrissat B."/>
            <person name="Wiebenga A."/>
            <person name="Lubbers R.J."/>
            <person name="Gomes A.C."/>
            <person name="Makela M.R."/>
            <person name="Stajich J."/>
            <person name="Grigoriev I.V."/>
            <person name="Mortensen U.H."/>
            <person name="De Vries R.P."/>
            <person name="Baker S.E."/>
            <person name="Andersen M.R."/>
        </authorList>
    </citation>
    <scope>NUCLEOTIDE SEQUENCE [LARGE SCALE GENOMIC DNA]</scope>
    <source>
        <strain evidence="3 4">CBS 209.92</strain>
    </source>
</reference>
<sequence length="552" mass="59631">MAPPFGHQEADLWSLEELDKLFVTRTAHAALSWPEFHAMNFFPGRTQSSLTAQWRRMGLTRDLPLTGHKHRQSNAIATGKRDMSKAGIDASGGRGKGSKGTEAVVHNDNGRGRPHKRRRSVWSVESSSSGPDAGDIDHHGHITRLRSPSSSQRTPTPQPSLTDKGAGEPSSQRPDRVSASQQSISRPSSKQSKSIEPTPNTQSSQTPESVSASARGGKKAQLANTTSEDRAETLQTQQSASSTSSHPTSNAEPKQHNQNDSASAVAASNGPPIAQRRCKSVTAPTPSVSEPPLPNRGPRQSTGADEGEREESLNSDVDFMVMVPMPKPHRPCPPVQGAASANPVERHDEAEEPGTATELGERTNPLDQPRLLWKPAEASLSSNITPKPNTLPAGERAATSLSKDQDRPTQGTPRRQALPRDQHKPCVISTPVPPPATLTPNDIDKSYHTGMEAIRSGTRNLEGYYSAINDQQAAETKLLKEANQGLQSMICELSTENAGLKRQVAENNEELVKLREVKERWEQNAQNLGKIASACRTIEELASLVSAAHEES</sequence>
<keyword evidence="4" id="KW-1185">Reference proteome</keyword>